<feature type="compositionally biased region" description="Low complexity" evidence="1">
    <location>
        <begin position="477"/>
        <end position="503"/>
    </location>
</feature>
<evidence type="ECO:0000313" key="2">
    <source>
        <dbReference type="EnsemblPlants" id="AUR62018888-RA:cds"/>
    </source>
</evidence>
<reference evidence="2" key="1">
    <citation type="journal article" date="2017" name="Nature">
        <title>The genome of Chenopodium quinoa.</title>
        <authorList>
            <person name="Jarvis D.E."/>
            <person name="Ho Y.S."/>
            <person name="Lightfoot D.J."/>
            <person name="Schmoeckel S.M."/>
            <person name="Li B."/>
            <person name="Borm T.J.A."/>
            <person name="Ohyanagi H."/>
            <person name="Mineta K."/>
            <person name="Michell C.T."/>
            <person name="Saber N."/>
            <person name="Kharbatia N.M."/>
            <person name="Rupper R.R."/>
            <person name="Sharp A.R."/>
            <person name="Dally N."/>
            <person name="Boughton B.A."/>
            <person name="Woo Y.H."/>
            <person name="Gao G."/>
            <person name="Schijlen E.G.W.M."/>
            <person name="Guo X."/>
            <person name="Momin A.A."/>
            <person name="Negrao S."/>
            <person name="Al-Babili S."/>
            <person name="Gehring C."/>
            <person name="Roessner U."/>
            <person name="Jung C."/>
            <person name="Murphy K."/>
            <person name="Arold S.T."/>
            <person name="Gojobori T."/>
            <person name="van der Linden C.G."/>
            <person name="van Loo E.N."/>
            <person name="Jellen E.N."/>
            <person name="Maughan P.J."/>
            <person name="Tester M."/>
        </authorList>
    </citation>
    <scope>NUCLEOTIDE SEQUENCE [LARGE SCALE GENOMIC DNA]</scope>
    <source>
        <strain evidence="2">cv. PI 614886</strain>
    </source>
</reference>
<accession>A0A803LUJ4</accession>
<reference evidence="2" key="2">
    <citation type="submission" date="2021-03" db="UniProtKB">
        <authorList>
            <consortium name="EnsemblPlants"/>
        </authorList>
    </citation>
    <scope>IDENTIFICATION</scope>
</reference>
<organism evidence="2 3">
    <name type="scientific">Chenopodium quinoa</name>
    <name type="common">Quinoa</name>
    <dbReference type="NCBI Taxonomy" id="63459"/>
    <lineage>
        <taxon>Eukaryota</taxon>
        <taxon>Viridiplantae</taxon>
        <taxon>Streptophyta</taxon>
        <taxon>Embryophyta</taxon>
        <taxon>Tracheophyta</taxon>
        <taxon>Spermatophyta</taxon>
        <taxon>Magnoliopsida</taxon>
        <taxon>eudicotyledons</taxon>
        <taxon>Gunneridae</taxon>
        <taxon>Pentapetalae</taxon>
        <taxon>Caryophyllales</taxon>
        <taxon>Chenopodiaceae</taxon>
        <taxon>Chenopodioideae</taxon>
        <taxon>Atripliceae</taxon>
        <taxon>Chenopodium</taxon>
    </lineage>
</organism>
<evidence type="ECO:0000256" key="1">
    <source>
        <dbReference type="SAM" id="MobiDB-lite"/>
    </source>
</evidence>
<feature type="compositionally biased region" description="Pro residues" evidence="1">
    <location>
        <begin position="463"/>
        <end position="476"/>
    </location>
</feature>
<sequence>MLRNKSKSLQFHYFISFSSAYARQLCSKPLLPDKRYVAGNSANLTDILEEKLKAMQQRKLKDYMLPSFSTSIYRVPAKLRQIEPKAYEPHFVSIAGDELDKLVTSLEALEHQARCCYSEDVELNKEEFVTMMLLDGCFIVDLFQDLNQNRFKSSFLLSKRWMLPAVRLDLIALENQLPMIVLKKIFDETRTKLMEESSLEELALRFFNPFMPREAKLLQQSIKSIIDPRNAQHLLDLFHSSFLRNIVAYEQCHHECYPDMTTYLLFLGKLIKSTEDVKLLHDEGVILHYLGSNKQVAKLINDVCLELVHDGEDSYLYHVVERFDIHFGTWLVKAKARLKQSYSDNLWVGFAPFKIEAKHRRVMVHSKQHHHCDSPGASSTTPPPISIPLPASPPSTPSMPLSPPPTLAQRKLNHHDRRRDCDWPCMVCCADSTCFLSPFIAEARQKQGHHINKGHHHVKYSPLPSPPSLAPTPTPAPNGGTPPSLSSAPPQSSTYPDQPLLDAPSPPPPEEEQDDEIITPPPPYDPYNVGTPSEYPTPYDPYNVGTPSVDVPAYKPHGCKYNCTDSNDCDWPCTVCCWNGTCCYDWPELPYE</sequence>
<feature type="compositionally biased region" description="Pro residues" evidence="1">
    <location>
        <begin position="381"/>
        <end position="406"/>
    </location>
</feature>
<dbReference type="EnsemblPlants" id="AUR62018888-RA">
    <property type="protein sequence ID" value="AUR62018888-RA:cds"/>
    <property type="gene ID" value="AUR62018888"/>
</dbReference>
<dbReference type="Gramene" id="AUR62018888-RA">
    <property type="protein sequence ID" value="AUR62018888-RA:cds"/>
    <property type="gene ID" value="AUR62018888"/>
</dbReference>
<feature type="region of interest" description="Disordered" evidence="1">
    <location>
        <begin position="365"/>
        <end position="411"/>
    </location>
</feature>
<dbReference type="Proteomes" id="UP000596660">
    <property type="component" value="Unplaced"/>
</dbReference>
<proteinExistence type="predicted"/>
<feature type="compositionally biased region" description="Basic residues" evidence="1">
    <location>
        <begin position="447"/>
        <end position="459"/>
    </location>
</feature>
<protein>
    <submittedName>
        <fullName evidence="2">Uncharacterized protein</fullName>
    </submittedName>
</protein>
<dbReference type="AlphaFoldDB" id="A0A803LUJ4"/>
<dbReference type="InterPro" id="IPR004158">
    <property type="entry name" value="DUF247_pln"/>
</dbReference>
<keyword evidence="3" id="KW-1185">Reference proteome</keyword>
<evidence type="ECO:0000313" key="3">
    <source>
        <dbReference type="Proteomes" id="UP000596660"/>
    </source>
</evidence>
<name>A0A803LUJ4_CHEQI</name>
<dbReference type="PANTHER" id="PTHR31170:SF21">
    <property type="match status" value="1"/>
</dbReference>
<dbReference type="PANTHER" id="PTHR31170">
    <property type="entry name" value="BNAC04G53230D PROTEIN"/>
    <property type="match status" value="1"/>
</dbReference>
<feature type="region of interest" description="Disordered" evidence="1">
    <location>
        <begin position="447"/>
        <end position="536"/>
    </location>
</feature>
<dbReference type="Pfam" id="PF03140">
    <property type="entry name" value="DUF247"/>
    <property type="match status" value="1"/>
</dbReference>